<comment type="caution">
    <text evidence="7">The sequence shown here is derived from an EMBL/GenBank/DDBJ whole genome shotgun (WGS) entry which is preliminary data.</text>
</comment>
<evidence type="ECO:0000256" key="2">
    <source>
        <dbReference type="ARBA" id="ARBA00023015"/>
    </source>
</evidence>
<dbReference type="PANTHER" id="PTHR31541">
    <property type="entry name" value="B3 DOMAIN PLANT PROTEIN-RELATED"/>
    <property type="match status" value="1"/>
</dbReference>
<evidence type="ECO:0000256" key="4">
    <source>
        <dbReference type="ARBA" id="ARBA00023163"/>
    </source>
</evidence>
<dbReference type="PANTHER" id="PTHR31541:SF60">
    <property type="entry name" value="TF-B3 DOMAIN-CONTAINING PROTEIN"/>
    <property type="match status" value="1"/>
</dbReference>
<dbReference type="GO" id="GO:0003677">
    <property type="term" value="F:DNA binding"/>
    <property type="evidence" value="ECO:0007669"/>
    <property type="project" value="UniProtKB-KW"/>
</dbReference>
<evidence type="ECO:0000313" key="7">
    <source>
        <dbReference type="EMBL" id="GJS76338.1"/>
    </source>
</evidence>
<evidence type="ECO:0000256" key="3">
    <source>
        <dbReference type="ARBA" id="ARBA00023125"/>
    </source>
</evidence>
<dbReference type="EMBL" id="BQNB010010368">
    <property type="protein sequence ID" value="GJS76338.1"/>
    <property type="molecule type" value="Genomic_DNA"/>
</dbReference>
<keyword evidence="2" id="KW-0805">Transcription regulation</keyword>
<comment type="subcellular location">
    <subcellularLocation>
        <location evidence="1">Nucleus</location>
    </subcellularLocation>
</comment>
<dbReference type="SUPFAM" id="SSF101936">
    <property type="entry name" value="DNA-binding pseudobarrel domain"/>
    <property type="match status" value="1"/>
</dbReference>
<evidence type="ECO:0000313" key="8">
    <source>
        <dbReference type="Proteomes" id="UP001151760"/>
    </source>
</evidence>
<proteinExistence type="predicted"/>
<dbReference type="Proteomes" id="UP001151760">
    <property type="component" value="Unassembled WGS sequence"/>
</dbReference>
<feature type="compositionally biased region" description="Basic and acidic residues" evidence="6">
    <location>
        <begin position="1"/>
        <end position="13"/>
    </location>
</feature>
<evidence type="ECO:0000256" key="5">
    <source>
        <dbReference type="ARBA" id="ARBA00023242"/>
    </source>
</evidence>
<evidence type="ECO:0000256" key="1">
    <source>
        <dbReference type="ARBA" id="ARBA00004123"/>
    </source>
</evidence>
<gene>
    <name evidence="7" type="ORF">Tco_0726219</name>
</gene>
<accession>A0ABQ4YHA7</accession>
<protein>
    <submittedName>
        <fullName evidence="7">B3 domain-containing protein, DNA-binding pseudobarrel domain protein</fullName>
    </submittedName>
</protein>
<organism evidence="7 8">
    <name type="scientific">Tanacetum coccineum</name>
    <dbReference type="NCBI Taxonomy" id="301880"/>
    <lineage>
        <taxon>Eukaryota</taxon>
        <taxon>Viridiplantae</taxon>
        <taxon>Streptophyta</taxon>
        <taxon>Embryophyta</taxon>
        <taxon>Tracheophyta</taxon>
        <taxon>Spermatophyta</taxon>
        <taxon>Magnoliopsida</taxon>
        <taxon>eudicotyledons</taxon>
        <taxon>Gunneridae</taxon>
        <taxon>Pentapetalae</taxon>
        <taxon>asterids</taxon>
        <taxon>campanulids</taxon>
        <taxon>Asterales</taxon>
        <taxon>Asteraceae</taxon>
        <taxon>Asteroideae</taxon>
        <taxon>Anthemideae</taxon>
        <taxon>Anthemidinae</taxon>
        <taxon>Tanacetum</taxon>
    </lineage>
</organism>
<dbReference type="InterPro" id="IPR005508">
    <property type="entry name" value="At2g31720-like"/>
</dbReference>
<keyword evidence="4" id="KW-0804">Transcription</keyword>
<dbReference type="InterPro" id="IPR015300">
    <property type="entry name" value="DNA-bd_pseudobarrel_sf"/>
</dbReference>
<reference evidence="7" key="2">
    <citation type="submission" date="2022-01" db="EMBL/GenBank/DDBJ databases">
        <authorList>
            <person name="Yamashiro T."/>
            <person name="Shiraishi A."/>
            <person name="Satake H."/>
            <person name="Nakayama K."/>
        </authorList>
    </citation>
    <scope>NUCLEOTIDE SEQUENCE</scope>
</reference>
<dbReference type="Pfam" id="PF03754">
    <property type="entry name" value="At2g31720-like"/>
    <property type="match status" value="1"/>
</dbReference>
<feature type="region of interest" description="Disordered" evidence="6">
    <location>
        <begin position="1"/>
        <end position="21"/>
    </location>
</feature>
<name>A0ABQ4YHA7_9ASTR</name>
<dbReference type="Gene3D" id="2.40.330.10">
    <property type="entry name" value="DNA-binding pseudobarrel domain"/>
    <property type="match status" value="1"/>
</dbReference>
<evidence type="ECO:0000256" key="6">
    <source>
        <dbReference type="SAM" id="MobiDB-lite"/>
    </source>
</evidence>
<sequence length="235" mass="27079">MEKNVGNADRHDQNLTNEEVGLAASKCENDVNEGELYSGKIEEYVIEKKNNVYKKGGSKRKPRMSMNEVDNKKKVKMVVDNHEAITQLQEFITSDEINGSDMKLVIQKTLHASDLKRNLNRLNMPCQQVETHDFLTYEEKQVLGICGRRKDGTKEIKVQIVGPNLQMHKKTLLLKIWRMSSTENYVLTTNWFNFVEENKNVLKEKTTIQVWSFRKDGKLCFAVVCVDEPGEHDAT</sequence>
<keyword evidence="3 7" id="KW-0238">DNA-binding</keyword>
<reference evidence="7" key="1">
    <citation type="journal article" date="2022" name="Int. J. Mol. Sci.">
        <title>Draft Genome of Tanacetum Coccineum: Genomic Comparison of Closely Related Tanacetum-Family Plants.</title>
        <authorList>
            <person name="Yamashiro T."/>
            <person name="Shiraishi A."/>
            <person name="Nakayama K."/>
            <person name="Satake H."/>
        </authorList>
    </citation>
    <scope>NUCLEOTIDE SEQUENCE</scope>
</reference>
<keyword evidence="5" id="KW-0539">Nucleus</keyword>
<keyword evidence="8" id="KW-1185">Reference proteome</keyword>